<evidence type="ECO:0000256" key="2">
    <source>
        <dbReference type="ARBA" id="ARBA00005336"/>
    </source>
</evidence>
<evidence type="ECO:0000256" key="4">
    <source>
        <dbReference type="ARBA" id="ARBA00022801"/>
    </source>
</evidence>
<dbReference type="RefSeq" id="WP_073547568.1">
    <property type="nucleotide sequence ID" value="NZ_CAWMVK010000001.1"/>
</dbReference>
<dbReference type="Pfam" id="PF00933">
    <property type="entry name" value="Glyco_hydro_3"/>
    <property type="match status" value="1"/>
</dbReference>
<dbReference type="Gene3D" id="3.20.20.300">
    <property type="entry name" value="Glycoside hydrolase, family 3, N-terminal domain"/>
    <property type="match status" value="1"/>
</dbReference>
<dbReference type="GO" id="GO:0005975">
    <property type="term" value="P:carbohydrate metabolic process"/>
    <property type="evidence" value="ECO:0007669"/>
    <property type="project" value="InterPro"/>
</dbReference>
<dbReference type="Proteomes" id="UP000185984">
    <property type="component" value="Unassembled WGS sequence"/>
</dbReference>
<evidence type="ECO:0000256" key="3">
    <source>
        <dbReference type="ARBA" id="ARBA00012663"/>
    </source>
</evidence>
<proteinExistence type="inferred from homology"/>
<dbReference type="InterPro" id="IPR050226">
    <property type="entry name" value="NagZ_Beta-hexosaminidase"/>
</dbReference>
<keyword evidence="9" id="KW-1185">Reference proteome</keyword>
<dbReference type="PANTHER" id="PTHR30480">
    <property type="entry name" value="BETA-HEXOSAMINIDASE-RELATED"/>
    <property type="match status" value="1"/>
</dbReference>
<evidence type="ECO:0000313" key="9">
    <source>
        <dbReference type="Proteomes" id="UP000185984"/>
    </source>
</evidence>
<name>A0A1U7HZR8_9CHRO</name>
<organism evidence="8 9">
    <name type="scientific">Chroogloeocystis siderophila 5.2 s.c.1</name>
    <dbReference type="NCBI Taxonomy" id="247279"/>
    <lineage>
        <taxon>Bacteria</taxon>
        <taxon>Bacillati</taxon>
        <taxon>Cyanobacteriota</taxon>
        <taxon>Cyanophyceae</taxon>
        <taxon>Oscillatoriophycideae</taxon>
        <taxon>Chroococcales</taxon>
        <taxon>Chroococcaceae</taxon>
        <taxon>Chroogloeocystis</taxon>
    </lineage>
</organism>
<keyword evidence="4" id="KW-0378">Hydrolase</keyword>
<dbReference type="EMBL" id="MRCC01000001">
    <property type="protein sequence ID" value="OKH29070.1"/>
    <property type="molecule type" value="Genomic_DNA"/>
</dbReference>
<sequence>MRSLPDINSLSLAEQVAQMVVVRASGYLFDHQIQYPQWEPPAVKLQHWLEIGVGGVILLGGSAGEIALRSQQLQTWAKFPLLIAADIEEGVGQRFSGATEFPPPMALSAIAQRDLARAIQYASQMGAVTAQEALATGINWVLAPVVDVNNNPANPVINVRAFGETPEIVSHLSTAFIQGAKKFPVLTAAKHFPGHGDTATDSHLDLPILPHSPERLAKIELPPFQAAIAAGVDAVMSAHLLIPAWDSEYPATLSQKILTQQLRKQLGFDGLIVTDALIMGAIANRYGTEEAAVLAVEAGADILLMPLKPEAAIQAVCEAVARDRISEDRIRASLERIWHAKQQVEYATPRLFELAQPSAVAAVSAIVRETQVVSGSTPIRTDSTSDNLRNLIVVDNLLNSHFLSEISPAIALPQRFGYTTELVDCHTSIPDIDIRQATLLQLFIRGNPFRGSAGLTQVAQDLFKRLLQLGNLQALIVYGSPYIVEEFMPGLPTTVPCLFSYGQMPAAQLTIMNTLFKV</sequence>
<dbReference type="PANTHER" id="PTHR30480:SF13">
    <property type="entry name" value="BETA-HEXOSAMINIDASE"/>
    <property type="match status" value="1"/>
</dbReference>
<evidence type="ECO:0000259" key="6">
    <source>
        <dbReference type="Pfam" id="PF00933"/>
    </source>
</evidence>
<evidence type="ECO:0000256" key="5">
    <source>
        <dbReference type="ARBA" id="ARBA00023295"/>
    </source>
</evidence>
<dbReference type="STRING" id="247279.NIES1031_00215"/>
<accession>A0A1U7HZR8</accession>
<evidence type="ECO:0000313" key="8">
    <source>
        <dbReference type="EMBL" id="OKH29070.1"/>
    </source>
</evidence>
<dbReference type="InterPro" id="IPR036962">
    <property type="entry name" value="Glyco_hydro_3_N_sf"/>
</dbReference>
<dbReference type="GO" id="GO:0009254">
    <property type="term" value="P:peptidoglycan turnover"/>
    <property type="evidence" value="ECO:0007669"/>
    <property type="project" value="TreeGrafter"/>
</dbReference>
<dbReference type="Pfam" id="PF18034">
    <property type="entry name" value="Bac_GH3_C"/>
    <property type="match status" value="1"/>
</dbReference>
<evidence type="ECO:0000259" key="7">
    <source>
        <dbReference type="Pfam" id="PF18034"/>
    </source>
</evidence>
<dbReference type="SUPFAM" id="SSF51445">
    <property type="entry name" value="(Trans)glycosidases"/>
    <property type="match status" value="1"/>
</dbReference>
<dbReference type="OrthoDB" id="9805821at2"/>
<feature type="domain" description="Bacterial Glycosyl hydrolase family 3 C-terminal" evidence="7">
    <location>
        <begin position="384"/>
        <end position="517"/>
    </location>
</feature>
<dbReference type="InterPro" id="IPR017853">
    <property type="entry name" value="GH"/>
</dbReference>
<dbReference type="Gene3D" id="3.40.50.10870">
    <property type="entry name" value="Glycosyl hydrolase family 3"/>
    <property type="match status" value="1"/>
</dbReference>
<dbReference type="AlphaFoldDB" id="A0A1U7HZR8"/>
<reference evidence="8 9" key="1">
    <citation type="submission" date="2016-11" db="EMBL/GenBank/DDBJ databases">
        <title>Draft Genome Sequences of Nine Cyanobacterial Strains from Diverse Habitats.</title>
        <authorList>
            <person name="Zhu T."/>
            <person name="Hou S."/>
            <person name="Lu X."/>
            <person name="Hess W.R."/>
        </authorList>
    </citation>
    <scope>NUCLEOTIDE SEQUENCE [LARGE SCALE GENOMIC DNA]</scope>
    <source>
        <strain evidence="8 9">5.2 s.c.1</strain>
    </source>
</reference>
<comment type="catalytic activity">
    <reaction evidence="1">
        <text>Hydrolysis of terminal non-reducing N-acetyl-D-hexosamine residues in N-acetyl-beta-D-hexosaminides.</text>
        <dbReference type="EC" id="3.2.1.52"/>
    </reaction>
</comment>
<feature type="domain" description="Glycoside hydrolase family 3 N-terminal" evidence="6">
    <location>
        <begin position="12"/>
        <end position="338"/>
    </location>
</feature>
<keyword evidence="5" id="KW-0326">Glycosidase</keyword>
<protein>
    <recommendedName>
        <fullName evidence="3">beta-N-acetylhexosaminidase</fullName>
        <ecNumber evidence="3">3.2.1.52</ecNumber>
    </recommendedName>
</protein>
<comment type="similarity">
    <text evidence="2">Belongs to the glycosyl hydrolase 3 family.</text>
</comment>
<comment type="caution">
    <text evidence="8">The sequence shown here is derived from an EMBL/GenBank/DDBJ whole genome shotgun (WGS) entry which is preliminary data.</text>
</comment>
<dbReference type="GO" id="GO:0004563">
    <property type="term" value="F:beta-N-acetylhexosaminidase activity"/>
    <property type="evidence" value="ECO:0007669"/>
    <property type="project" value="UniProtKB-EC"/>
</dbReference>
<gene>
    <name evidence="8" type="ORF">NIES1031_00215</name>
</gene>
<dbReference type="InterPro" id="IPR041518">
    <property type="entry name" value="Bac_GH3_C"/>
</dbReference>
<dbReference type="EC" id="3.2.1.52" evidence="3"/>
<evidence type="ECO:0000256" key="1">
    <source>
        <dbReference type="ARBA" id="ARBA00001231"/>
    </source>
</evidence>
<dbReference type="InterPro" id="IPR001764">
    <property type="entry name" value="Glyco_hydro_3_N"/>
</dbReference>